<feature type="region of interest" description="Disordered" evidence="1">
    <location>
        <begin position="1"/>
        <end position="410"/>
    </location>
</feature>
<feature type="compositionally biased region" description="Acidic residues" evidence="1">
    <location>
        <begin position="44"/>
        <end position="58"/>
    </location>
</feature>
<feature type="compositionally biased region" description="Basic residues" evidence="1">
    <location>
        <begin position="228"/>
        <end position="237"/>
    </location>
</feature>
<gene>
    <name evidence="2" type="ORF">BD410DRAFT_810277</name>
</gene>
<dbReference type="AlphaFoldDB" id="A0A4Y7PGU3"/>
<evidence type="ECO:0000313" key="2">
    <source>
        <dbReference type="EMBL" id="TDL13759.1"/>
    </source>
</evidence>
<feature type="compositionally biased region" description="Polar residues" evidence="1">
    <location>
        <begin position="359"/>
        <end position="374"/>
    </location>
</feature>
<dbReference type="EMBL" id="ML170471">
    <property type="protein sequence ID" value="TDL13759.1"/>
    <property type="molecule type" value="Genomic_DNA"/>
</dbReference>
<protein>
    <submittedName>
        <fullName evidence="2">Uncharacterized protein</fullName>
    </submittedName>
</protein>
<feature type="compositionally biased region" description="Acidic residues" evidence="1">
    <location>
        <begin position="278"/>
        <end position="287"/>
    </location>
</feature>
<feature type="compositionally biased region" description="Polar residues" evidence="1">
    <location>
        <begin position="288"/>
        <end position="326"/>
    </location>
</feature>
<feature type="compositionally biased region" description="Pro residues" evidence="1">
    <location>
        <begin position="163"/>
        <end position="172"/>
    </location>
</feature>
<evidence type="ECO:0000313" key="3">
    <source>
        <dbReference type="Proteomes" id="UP000294933"/>
    </source>
</evidence>
<feature type="compositionally biased region" description="Basic residues" evidence="1">
    <location>
        <begin position="26"/>
        <end position="38"/>
    </location>
</feature>
<organism evidence="2 3">
    <name type="scientific">Rickenella mellea</name>
    <dbReference type="NCBI Taxonomy" id="50990"/>
    <lineage>
        <taxon>Eukaryota</taxon>
        <taxon>Fungi</taxon>
        <taxon>Dikarya</taxon>
        <taxon>Basidiomycota</taxon>
        <taxon>Agaricomycotina</taxon>
        <taxon>Agaricomycetes</taxon>
        <taxon>Hymenochaetales</taxon>
        <taxon>Rickenellaceae</taxon>
        <taxon>Rickenella</taxon>
    </lineage>
</organism>
<proteinExistence type="predicted"/>
<dbReference type="Proteomes" id="UP000294933">
    <property type="component" value="Unassembled WGS sequence"/>
</dbReference>
<evidence type="ECO:0000256" key="1">
    <source>
        <dbReference type="SAM" id="MobiDB-lite"/>
    </source>
</evidence>
<feature type="compositionally biased region" description="Basic and acidic residues" evidence="1">
    <location>
        <begin position="348"/>
        <end position="358"/>
    </location>
</feature>
<feature type="compositionally biased region" description="Basic and acidic residues" evidence="1">
    <location>
        <begin position="96"/>
        <end position="112"/>
    </location>
</feature>
<sequence>MAPTKSTKKNTLKSTKPDVEVVISPRRTRGRPAKKNTPKSHEYIDDEAEEVEPGEESASEATEVVPDSDIEMIENPKSAKSVSTPKRKVPPTPVSHPEEDREAKIRKKPAEKSRRRQASPSVHSEEGEVEVAMNNIRQSTQDLRQRREQTPSLHDAAVVYHVMPPPDPPSPTPVKGDQKQQKSSYREVESYIPRPPPTPLSNLRLPKRQATRPPQNSDDEHSADSLKQHRLKRQKKKQAQEEFEANDRSQSPIMQQQREEEKRKSFSSKSSRKHVEAIPEEVSEDDNIATQPRSKNSAKSRDNAPSPSNDNHTQGKVSSVNQTTTPIAHHRNQDASAPPASKAASKSVDNKKRKESHITQEPLTAENELNLSHGSASASASASRKNRVQSSDKERIPAASKGKGKEVDAVNPQVKAAASFYFKQESDSEEDPLAPESDADADMKEAGEDKEEEPVIDNDYITDLEESLTKERGHHVKLLGPDGCVITKWLDQEVPLYGTYHFLPALTRRPNIKYLDRNTSSQFKFNLGWVIEQCRLKRDTGKCVEATF</sequence>
<keyword evidence="3" id="KW-1185">Reference proteome</keyword>
<dbReference type="VEuPathDB" id="FungiDB:BD410DRAFT_810277"/>
<feature type="region of interest" description="Disordered" evidence="1">
    <location>
        <begin position="422"/>
        <end position="453"/>
    </location>
</feature>
<feature type="compositionally biased region" description="Basic and acidic residues" evidence="1">
    <location>
        <begin position="176"/>
        <end position="189"/>
    </location>
</feature>
<feature type="compositionally biased region" description="Acidic residues" evidence="1">
    <location>
        <begin position="427"/>
        <end position="440"/>
    </location>
</feature>
<feature type="compositionally biased region" description="Basic residues" evidence="1">
    <location>
        <begin position="1"/>
        <end position="11"/>
    </location>
</feature>
<accession>A0A4Y7PGU3</accession>
<name>A0A4Y7PGU3_9AGAM</name>
<feature type="compositionally biased region" description="Low complexity" evidence="1">
    <location>
        <begin position="335"/>
        <end position="347"/>
    </location>
</feature>
<reference evidence="2 3" key="1">
    <citation type="submission" date="2018-06" db="EMBL/GenBank/DDBJ databases">
        <title>A transcriptomic atlas of mushroom development highlights an independent origin of complex multicellularity.</title>
        <authorList>
            <consortium name="DOE Joint Genome Institute"/>
            <person name="Krizsan K."/>
            <person name="Almasi E."/>
            <person name="Merenyi Z."/>
            <person name="Sahu N."/>
            <person name="Viragh M."/>
            <person name="Koszo T."/>
            <person name="Mondo S."/>
            <person name="Kiss B."/>
            <person name="Balint B."/>
            <person name="Kues U."/>
            <person name="Barry K."/>
            <person name="Hegedus J.C."/>
            <person name="Henrissat B."/>
            <person name="Johnson J."/>
            <person name="Lipzen A."/>
            <person name="Ohm R."/>
            <person name="Nagy I."/>
            <person name="Pangilinan J."/>
            <person name="Yan J."/>
            <person name="Xiong Y."/>
            <person name="Grigoriev I.V."/>
            <person name="Hibbett D.S."/>
            <person name="Nagy L.G."/>
        </authorList>
    </citation>
    <scope>NUCLEOTIDE SEQUENCE [LARGE SCALE GENOMIC DNA]</scope>
    <source>
        <strain evidence="2 3">SZMC22713</strain>
    </source>
</reference>
<feature type="compositionally biased region" description="Basic and acidic residues" evidence="1">
    <location>
        <begin position="218"/>
        <end position="227"/>
    </location>
</feature>